<dbReference type="EMBL" id="CABPRZ010000004">
    <property type="protein sequence ID" value="VVD84686.1"/>
    <property type="molecule type" value="Genomic_DNA"/>
</dbReference>
<sequence>MPRHIPGSPLTTAVDGVVVDRRQLARAAAVVRIEREGRRWAKQYTLKSMAAIEASWRSAAREGYQAGVAAALTDAAAHFAASRAWCLDRRRQIADEVRQLLRGAVSHPQALLATLDEGLAVLQGAQLTGVLSIRLPESLRKRHDEIAAGIAKAWHEGVAIDYHDGTQMWIWCGDQVLEFDPERYLSEVGPEIGADEANVSEAAQVITSDAMTRLHATIDAALQGAGIRDTTVNQEGASIEDIRHDDITGDNADGCPSGHDGYR</sequence>
<evidence type="ECO:0000313" key="2">
    <source>
        <dbReference type="EMBL" id="VVD84686.1"/>
    </source>
</evidence>
<dbReference type="RefSeq" id="WP_150696184.1">
    <property type="nucleotide sequence ID" value="NZ_CABPRZ010000004.1"/>
</dbReference>
<dbReference type="AlphaFoldDB" id="A0A5E4T8U5"/>
<proteinExistence type="predicted"/>
<feature type="region of interest" description="Disordered" evidence="1">
    <location>
        <begin position="239"/>
        <end position="263"/>
    </location>
</feature>
<name>A0A5E4T8U5_9BURK</name>
<dbReference type="OrthoDB" id="8940691at2"/>
<dbReference type="Proteomes" id="UP000414233">
    <property type="component" value="Unassembled WGS sequence"/>
</dbReference>
<organism evidence="2 3">
    <name type="scientific">Pandoraea terrae</name>
    <dbReference type="NCBI Taxonomy" id="1537710"/>
    <lineage>
        <taxon>Bacteria</taxon>
        <taxon>Pseudomonadati</taxon>
        <taxon>Pseudomonadota</taxon>
        <taxon>Betaproteobacteria</taxon>
        <taxon>Burkholderiales</taxon>
        <taxon>Burkholderiaceae</taxon>
        <taxon>Pandoraea</taxon>
    </lineage>
</organism>
<evidence type="ECO:0000313" key="3">
    <source>
        <dbReference type="Proteomes" id="UP000414233"/>
    </source>
</evidence>
<protein>
    <submittedName>
        <fullName evidence="2">Oxygen-regulated invasion protein OrgB</fullName>
    </submittedName>
</protein>
<evidence type="ECO:0000256" key="1">
    <source>
        <dbReference type="SAM" id="MobiDB-lite"/>
    </source>
</evidence>
<gene>
    <name evidence="2" type="primary">orgB</name>
    <name evidence="2" type="ORF">PTE30175_01239</name>
</gene>
<accession>A0A5E4T8U5</accession>
<keyword evidence="3" id="KW-1185">Reference proteome</keyword>
<reference evidence="2 3" key="1">
    <citation type="submission" date="2019-08" db="EMBL/GenBank/DDBJ databases">
        <authorList>
            <person name="Peeters C."/>
        </authorList>
    </citation>
    <scope>NUCLEOTIDE SEQUENCE [LARGE SCALE GENOMIC DNA]</scope>
    <source>
        <strain evidence="2 3">LMG 30175</strain>
    </source>
</reference>